<dbReference type="SUPFAM" id="SSF48452">
    <property type="entry name" value="TPR-like"/>
    <property type="match status" value="3"/>
</dbReference>
<dbReference type="AlphaFoldDB" id="A0A1H7QQR7"/>
<keyword evidence="1" id="KW-0732">Signal</keyword>
<dbReference type="SUPFAM" id="SSF55486">
    <property type="entry name" value="Metalloproteases ('zincins'), catalytic domain"/>
    <property type="match status" value="1"/>
</dbReference>
<dbReference type="Proteomes" id="UP000199421">
    <property type="component" value="Unassembled WGS sequence"/>
</dbReference>
<dbReference type="SMART" id="SM00028">
    <property type="entry name" value="TPR"/>
    <property type="match status" value="3"/>
</dbReference>
<dbReference type="Pfam" id="PF14559">
    <property type="entry name" value="TPR_19"/>
    <property type="match status" value="1"/>
</dbReference>
<dbReference type="EMBL" id="FOAF01000002">
    <property type="protein sequence ID" value="SEL49637.1"/>
    <property type="molecule type" value="Genomic_DNA"/>
</dbReference>
<dbReference type="InterPro" id="IPR019734">
    <property type="entry name" value="TPR_rpt"/>
</dbReference>
<evidence type="ECO:0000313" key="2">
    <source>
        <dbReference type="EMBL" id="SEL49637.1"/>
    </source>
</evidence>
<feature type="signal peptide" evidence="1">
    <location>
        <begin position="1"/>
        <end position="22"/>
    </location>
</feature>
<dbReference type="InterPro" id="IPR024079">
    <property type="entry name" value="MetalloPept_cat_dom_sf"/>
</dbReference>
<organism evidence="2 3">
    <name type="scientific">Olivibacter domesticus</name>
    <name type="common">Pseudosphingobacterium domesticum</name>
    <dbReference type="NCBI Taxonomy" id="407022"/>
    <lineage>
        <taxon>Bacteria</taxon>
        <taxon>Pseudomonadati</taxon>
        <taxon>Bacteroidota</taxon>
        <taxon>Sphingobacteriia</taxon>
        <taxon>Sphingobacteriales</taxon>
        <taxon>Sphingobacteriaceae</taxon>
        <taxon>Olivibacter</taxon>
    </lineage>
</organism>
<name>A0A1H7QQR7_OLID1</name>
<gene>
    <name evidence="2" type="ORF">SAMN05661044_02669</name>
</gene>
<dbReference type="RefSeq" id="WP_093325023.1">
    <property type="nucleotide sequence ID" value="NZ_FOAF01000002.1"/>
</dbReference>
<accession>A0A1H7QQR7</accession>
<protein>
    <submittedName>
        <fullName evidence="2">Tetratricopeptide repeat-containing protein</fullName>
    </submittedName>
</protein>
<dbReference type="GO" id="GO:0008237">
    <property type="term" value="F:metallopeptidase activity"/>
    <property type="evidence" value="ECO:0007669"/>
    <property type="project" value="InterPro"/>
</dbReference>
<evidence type="ECO:0000256" key="1">
    <source>
        <dbReference type="SAM" id="SignalP"/>
    </source>
</evidence>
<keyword evidence="3" id="KW-1185">Reference proteome</keyword>
<proteinExistence type="predicted"/>
<dbReference type="Gene3D" id="1.25.40.10">
    <property type="entry name" value="Tetratricopeptide repeat domain"/>
    <property type="match status" value="2"/>
</dbReference>
<sequence length="960" mass="110951">MKFRPAFICFLFLTASISISYAQVDDTKAALNRLEDTGRLFIQQLKTVPSSQKPALLKKMLNHGFWEEAFRFIQYDKKLSERDRNLLLVRYYWLNNRFQEAEKYTNLVLQHDAADLDALKAKATLFIEAWKLQEATDLCYDLLRLSTQDSETSLILGRALLLQRHYDKALALAKKLQKQHPKLAAAYLLEANVYFWDQHPEKATPLIIKALELDPFDAEARFSYGYAIWRRVDATQLNQMAAQWELALAINPLHFQTHWHWGNGHTNLTFADYADPQEQEIRKKLEPADSLVRQNHLQEALTLTKQVAKKYPLSVLPLMHQASIYYSSFDSPQRERNLDSAEVIFRQILDKKPHYGPAHNGLSAIIKSKRIPYLSTYDSIKTVLKQLKISDPTNFEAVFPDVIYYPGDLAKAMVWNQLYTSTVYFPFLAKQGNTFVIPPLHQDLAIAMKRPFFRSSTTFDNRQWMDIRGVGSGAAAIEYVERGAYQERNVILHEYVHLFHGRVLTDQENRRIRSLYYNAMENKRTLDYYSQNNESEYFAQTYPAYFETVKVHPLDFKSMNTRAALISKDPDMYHFLDSLIHKEKSYLAGNKKAMASNWSEVYINLSNQVTDSLLAGRLLDTALQYDKYYQPAYLAYARLKIKQKKWKEAHALLETAKHIDTLYAPTYQVFAEWEAQQLIHASITEQEAGVERQAKLLKKALKLESDYQTNAYLAAALRTLYDRQGKIGLAIAAADAYIRTGSELSTYLRDQKDAARTYAATKRALLGDSTQLTQLDYLAKQKPQNIELQLAYAKALTYHQLFEKSNKQLLRVQKILAANKHRNVEFDLQIAENYLALSQPDSTSFYLTQATINKNLSSENKLLVLQLLLKSNRLEETKTLLKDIEEIQTPQYQAIKYYTKGLLHEKQREPEKAAANYRQSLTNNPYLMEAYNHLTAIYTAQGNKEAADKLKEQRASLFIP</sequence>
<dbReference type="SUPFAM" id="SSF81901">
    <property type="entry name" value="HCP-like"/>
    <property type="match status" value="1"/>
</dbReference>
<dbReference type="Gene3D" id="3.40.390.10">
    <property type="entry name" value="Collagenase (Catalytic Domain)"/>
    <property type="match status" value="1"/>
</dbReference>
<dbReference type="InterPro" id="IPR011990">
    <property type="entry name" value="TPR-like_helical_dom_sf"/>
</dbReference>
<evidence type="ECO:0000313" key="3">
    <source>
        <dbReference type="Proteomes" id="UP000199421"/>
    </source>
</evidence>
<reference evidence="3" key="1">
    <citation type="submission" date="2016-10" db="EMBL/GenBank/DDBJ databases">
        <authorList>
            <person name="Varghese N."/>
            <person name="Submissions S."/>
        </authorList>
    </citation>
    <scope>NUCLEOTIDE SEQUENCE [LARGE SCALE GENOMIC DNA]</scope>
    <source>
        <strain evidence="3">DSM 18733</strain>
    </source>
</reference>
<feature type="chain" id="PRO_5011766036" evidence="1">
    <location>
        <begin position="23"/>
        <end position="960"/>
    </location>
</feature>
<dbReference type="STRING" id="407022.SAMN05661044_02669"/>